<feature type="compositionally biased region" description="Gly residues" evidence="1">
    <location>
        <begin position="116"/>
        <end position="125"/>
    </location>
</feature>
<feature type="compositionally biased region" description="Basic and acidic residues" evidence="1">
    <location>
        <begin position="104"/>
        <end position="115"/>
    </location>
</feature>
<feature type="region of interest" description="Disordered" evidence="1">
    <location>
        <begin position="1"/>
        <end position="21"/>
    </location>
</feature>
<feature type="region of interest" description="Disordered" evidence="1">
    <location>
        <begin position="36"/>
        <end position="58"/>
    </location>
</feature>
<feature type="region of interest" description="Disordered" evidence="1">
    <location>
        <begin position="98"/>
        <end position="125"/>
    </location>
</feature>
<protein>
    <submittedName>
        <fullName evidence="2">Uncharacterized protein</fullName>
    </submittedName>
</protein>
<reference evidence="2" key="1">
    <citation type="submission" date="2021-02" db="EMBL/GenBank/DDBJ databases">
        <authorList>
            <person name="Dougan E. K."/>
            <person name="Rhodes N."/>
            <person name="Thang M."/>
            <person name="Chan C."/>
        </authorList>
    </citation>
    <scope>NUCLEOTIDE SEQUENCE</scope>
</reference>
<dbReference type="Proteomes" id="UP000654075">
    <property type="component" value="Unassembled WGS sequence"/>
</dbReference>
<evidence type="ECO:0000313" key="2">
    <source>
        <dbReference type="EMBL" id="CAE8604423.1"/>
    </source>
</evidence>
<feature type="non-terminal residue" evidence="2">
    <location>
        <position position="125"/>
    </location>
</feature>
<dbReference type="EMBL" id="CAJNNV010016427">
    <property type="protein sequence ID" value="CAE8604423.1"/>
    <property type="molecule type" value="Genomic_DNA"/>
</dbReference>
<name>A0A813F2S8_POLGL</name>
<sequence length="125" mass="14451">AAAVRLQRETQSGEVTLPDVGRMSRRELRRLEATLADEEAANERSEQPDNQDVRHQLRAEQERLEQQLRQQQLLHEQLQQQLTQEQDLQRQLQEQLELQETLEEAERHRAPEPSDRGGGVSSPAA</sequence>
<comment type="caution">
    <text evidence="2">The sequence shown here is derived from an EMBL/GenBank/DDBJ whole genome shotgun (WGS) entry which is preliminary data.</text>
</comment>
<keyword evidence="3" id="KW-1185">Reference proteome</keyword>
<accession>A0A813F2S8</accession>
<gene>
    <name evidence="2" type="ORF">PGLA1383_LOCUS22582</name>
</gene>
<feature type="non-terminal residue" evidence="2">
    <location>
        <position position="1"/>
    </location>
</feature>
<evidence type="ECO:0000313" key="3">
    <source>
        <dbReference type="Proteomes" id="UP000654075"/>
    </source>
</evidence>
<dbReference type="AlphaFoldDB" id="A0A813F2S8"/>
<proteinExistence type="predicted"/>
<feature type="compositionally biased region" description="Basic and acidic residues" evidence="1">
    <location>
        <begin position="41"/>
        <end position="58"/>
    </location>
</feature>
<organism evidence="2 3">
    <name type="scientific">Polarella glacialis</name>
    <name type="common">Dinoflagellate</name>
    <dbReference type="NCBI Taxonomy" id="89957"/>
    <lineage>
        <taxon>Eukaryota</taxon>
        <taxon>Sar</taxon>
        <taxon>Alveolata</taxon>
        <taxon>Dinophyceae</taxon>
        <taxon>Suessiales</taxon>
        <taxon>Suessiaceae</taxon>
        <taxon>Polarella</taxon>
    </lineage>
</organism>
<evidence type="ECO:0000256" key="1">
    <source>
        <dbReference type="SAM" id="MobiDB-lite"/>
    </source>
</evidence>